<feature type="region of interest" description="Disordered" evidence="1">
    <location>
        <begin position="99"/>
        <end position="121"/>
    </location>
</feature>
<reference evidence="2" key="1">
    <citation type="journal article" date="2020" name="New Phytol.">
        <title>Comparative genomics reveals dynamic genome evolution in host specialist ectomycorrhizal fungi.</title>
        <authorList>
            <person name="Lofgren L.A."/>
            <person name="Nguyen N.H."/>
            <person name="Vilgalys R."/>
            <person name="Ruytinx J."/>
            <person name="Liao H.L."/>
            <person name="Branco S."/>
            <person name="Kuo A."/>
            <person name="LaButti K."/>
            <person name="Lipzen A."/>
            <person name="Andreopoulos W."/>
            <person name="Pangilinan J."/>
            <person name="Riley R."/>
            <person name="Hundley H."/>
            <person name="Na H."/>
            <person name="Barry K."/>
            <person name="Grigoriev I.V."/>
            <person name="Stajich J.E."/>
            <person name="Kennedy P.G."/>
        </authorList>
    </citation>
    <scope>NUCLEOTIDE SEQUENCE</scope>
    <source>
        <strain evidence="2">S12</strain>
    </source>
</reference>
<keyword evidence="3" id="KW-1185">Reference proteome</keyword>
<dbReference type="GeneID" id="64600357"/>
<dbReference type="OrthoDB" id="2669365at2759"/>
<dbReference type="EMBL" id="JABBWE010000028">
    <property type="protein sequence ID" value="KAG1793978.1"/>
    <property type="molecule type" value="Genomic_DNA"/>
</dbReference>
<comment type="caution">
    <text evidence="2">The sequence shown here is derived from an EMBL/GenBank/DDBJ whole genome shotgun (WGS) entry which is preliminary data.</text>
</comment>
<accession>A0A9P7DHQ9</accession>
<dbReference type="AlphaFoldDB" id="A0A9P7DHQ9"/>
<gene>
    <name evidence="2" type="ORF">HD556DRAFT_1443349</name>
</gene>
<sequence>MAGGYSSVYRGQTTTHARTTDYEPGLLPLRQDPCHSRPVLPERPATTPGSQFLSAHDACTVTMRVYTSVVISETIVKFMRLRVWPQSINLIKHDAEDFRRAPPTASRPSSHLVNDDGPQKLFPQRKAPAVETHLEGYAFKAALDEHINIGSVAFIIYSSPTAPTATATSYTHSNISINYLLTTMRKFIPHVSSSHGSDSSNATQYTPNTCSYHPHGVSANGMYSASPAYAPVALSPGVGVGVVHHAFQTGPNGYCPPPGADVSCATYGGPYSLPTAAAHPPQDPSATPLYHQPISFPGAANPYAALVPHQGYLHQNHGSVLATGSAFSSLPQAPRINQKHVVEHLHYHDVKQAKIAPGGMKNDPLFTPVLDRLGQPNGTFVCSRDGMVLNPGSYLKHLKTKKHLGFKLEKFKCSGCPKTYTRRDAYKRHLINSKCGQVTAVDAPPPYSASQNSTSSASAAPAMAPTTALTYSHLYSPMFAEDDNNDDTDF</sequence>
<dbReference type="Proteomes" id="UP000719766">
    <property type="component" value="Unassembled WGS sequence"/>
</dbReference>
<evidence type="ECO:0000256" key="1">
    <source>
        <dbReference type="SAM" id="MobiDB-lite"/>
    </source>
</evidence>
<evidence type="ECO:0000313" key="3">
    <source>
        <dbReference type="Proteomes" id="UP000719766"/>
    </source>
</evidence>
<name>A0A9P7DHQ9_9AGAM</name>
<feature type="region of interest" description="Disordered" evidence="1">
    <location>
        <begin position="1"/>
        <end position="51"/>
    </location>
</feature>
<organism evidence="2 3">
    <name type="scientific">Suillus plorans</name>
    <dbReference type="NCBI Taxonomy" id="116603"/>
    <lineage>
        <taxon>Eukaryota</taxon>
        <taxon>Fungi</taxon>
        <taxon>Dikarya</taxon>
        <taxon>Basidiomycota</taxon>
        <taxon>Agaricomycotina</taxon>
        <taxon>Agaricomycetes</taxon>
        <taxon>Agaricomycetidae</taxon>
        <taxon>Boletales</taxon>
        <taxon>Suillineae</taxon>
        <taxon>Suillaceae</taxon>
        <taxon>Suillus</taxon>
    </lineage>
</organism>
<dbReference type="RefSeq" id="XP_041160283.1">
    <property type="nucleotide sequence ID" value="XM_041306593.1"/>
</dbReference>
<evidence type="ECO:0000313" key="2">
    <source>
        <dbReference type="EMBL" id="KAG1793978.1"/>
    </source>
</evidence>
<protein>
    <submittedName>
        <fullName evidence="2">Uncharacterized protein</fullName>
    </submittedName>
</protein>
<proteinExistence type="predicted"/>